<evidence type="ECO:0000259" key="1">
    <source>
        <dbReference type="PROSITE" id="PS50995"/>
    </source>
</evidence>
<dbReference type="InterPro" id="IPR036388">
    <property type="entry name" value="WH-like_DNA-bd_sf"/>
</dbReference>
<dbReference type="PRINTS" id="PR00598">
    <property type="entry name" value="HTHMARR"/>
</dbReference>
<dbReference type="PANTHER" id="PTHR33164">
    <property type="entry name" value="TRANSCRIPTIONAL REGULATOR, MARR FAMILY"/>
    <property type="match status" value="1"/>
</dbReference>
<keyword evidence="2" id="KW-0238">DNA-binding</keyword>
<protein>
    <submittedName>
        <fullName evidence="2">DNA-binding MarR family transcriptional regulator</fullName>
    </submittedName>
</protein>
<dbReference type="InterPro" id="IPR000835">
    <property type="entry name" value="HTH_MarR-typ"/>
</dbReference>
<dbReference type="InterPro" id="IPR039422">
    <property type="entry name" value="MarR/SlyA-like"/>
</dbReference>
<gene>
    <name evidence="2" type="ORF">M2272_000745</name>
</gene>
<evidence type="ECO:0000313" key="2">
    <source>
        <dbReference type="EMBL" id="MDH6194124.1"/>
    </source>
</evidence>
<reference evidence="2 3" key="1">
    <citation type="submission" date="2023-04" db="EMBL/GenBank/DDBJ databases">
        <title>Forest soil microbial communities from Buena Vista Peninsula, Colon Province, Panama.</title>
        <authorList>
            <person name="Bouskill N."/>
        </authorList>
    </citation>
    <scope>NUCLEOTIDE SEQUENCE [LARGE SCALE GENOMIC DNA]</scope>
    <source>
        <strain evidence="2 3">AC80</strain>
    </source>
</reference>
<dbReference type="Pfam" id="PF12802">
    <property type="entry name" value="MarR_2"/>
    <property type="match status" value="1"/>
</dbReference>
<dbReference type="PROSITE" id="PS50995">
    <property type="entry name" value="HTH_MARR_2"/>
    <property type="match status" value="1"/>
</dbReference>
<dbReference type="SUPFAM" id="SSF46785">
    <property type="entry name" value="Winged helix' DNA-binding domain"/>
    <property type="match status" value="1"/>
</dbReference>
<keyword evidence="3" id="KW-1185">Reference proteome</keyword>
<dbReference type="RefSeq" id="WP_280830769.1">
    <property type="nucleotide sequence ID" value="NZ_JARXVE010000001.1"/>
</dbReference>
<evidence type="ECO:0000313" key="3">
    <source>
        <dbReference type="Proteomes" id="UP001160130"/>
    </source>
</evidence>
<accession>A0ABT6KTT4</accession>
<dbReference type="EMBL" id="JARXVE010000001">
    <property type="protein sequence ID" value="MDH6194124.1"/>
    <property type="molecule type" value="Genomic_DNA"/>
</dbReference>
<comment type="caution">
    <text evidence="2">The sequence shown here is derived from an EMBL/GenBank/DDBJ whole genome shotgun (WGS) entry which is preliminary data.</text>
</comment>
<dbReference type="GO" id="GO:0003677">
    <property type="term" value="F:DNA binding"/>
    <property type="evidence" value="ECO:0007669"/>
    <property type="project" value="UniProtKB-KW"/>
</dbReference>
<dbReference type="PANTHER" id="PTHR33164:SF43">
    <property type="entry name" value="HTH-TYPE TRANSCRIPTIONAL REPRESSOR YETL"/>
    <property type="match status" value="1"/>
</dbReference>
<organism evidence="2 3">
    <name type="scientific">Mycolicibacterium frederiksbergense</name>
    <dbReference type="NCBI Taxonomy" id="117567"/>
    <lineage>
        <taxon>Bacteria</taxon>
        <taxon>Bacillati</taxon>
        <taxon>Actinomycetota</taxon>
        <taxon>Actinomycetes</taxon>
        <taxon>Mycobacteriales</taxon>
        <taxon>Mycobacteriaceae</taxon>
        <taxon>Mycolicibacterium</taxon>
    </lineage>
</organism>
<dbReference type="InterPro" id="IPR036390">
    <property type="entry name" value="WH_DNA-bd_sf"/>
</dbReference>
<sequence>MSTEFEELASLLLDRAARLERVIGASLSGTGLAVPHWLILGALHRANDGLTMTGLADVVGLPGATLTRSVDKLVDQALLHRTVDALDRRRVLVHLTDRGRSNYRAIAPRVNEAAEAQLCNLAAWEHEALAGLLSKRG</sequence>
<feature type="domain" description="HTH marR-type" evidence="1">
    <location>
        <begin position="5"/>
        <end position="137"/>
    </location>
</feature>
<proteinExistence type="predicted"/>
<name>A0ABT6KTT4_9MYCO</name>
<dbReference type="Gene3D" id="1.10.10.10">
    <property type="entry name" value="Winged helix-like DNA-binding domain superfamily/Winged helix DNA-binding domain"/>
    <property type="match status" value="1"/>
</dbReference>
<dbReference type="SMART" id="SM00347">
    <property type="entry name" value="HTH_MARR"/>
    <property type="match status" value="1"/>
</dbReference>
<dbReference type="Proteomes" id="UP001160130">
    <property type="component" value="Unassembled WGS sequence"/>
</dbReference>